<evidence type="ECO:0000313" key="2">
    <source>
        <dbReference type="Proteomes" id="UP000327157"/>
    </source>
</evidence>
<proteinExistence type="predicted"/>
<protein>
    <submittedName>
        <fullName evidence="1">Protein IQ-DOMAIN 1-like</fullName>
    </submittedName>
</protein>
<comment type="caution">
    <text evidence="1">The sequence shown here is derived from an EMBL/GenBank/DDBJ whole genome shotgun (WGS) entry which is preliminary data.</text>
</comment>
<reference evidence="2" key="2">
    <citation type="submission" date="2019-10" db="EMBL/GenBank/DDBJ databases">
        <title>A de novo genome assembly of a pear dwarfing rootstock.</title>
        <authorList>
            <person name="Wang F."/>
            <person name="Wang J."/>
            <person name="Li S."/>
            <person name="Zhang Y."/>
            <person name="Fang M."/>
            <person name="Ma L."/>
            <person name="Zhao Y."/>
            <person name="Jiang S."/>
        </authorList>
    </citation>
    <scope>NUCLEOTIDE SEQUENCE [LARGE SCALE GENOMIC DNA]</scope>
</reference>
<dbReference type="EMBL" id="SMOL01000559">
    <property type="protein sequence ID" value="KAB2606399.1"/>
    <property type="molecule type" value="Genomic_DNA"/>
</dbReference>
<organism evidence="1 2">
    <name type="scientific">Pyrus ussuriensis x Pyrus communis</name>
    <dbReference type="NCBI Taxonomy" id="2448454"/>
    <lineage>
        <taxon>Eukaryota</taxon>
        <taxon>Viridiplantae</taxon>
        <taxon>Streptophyta</taxon>
        <taxon>Embryophyta</taxon>
        <taxon>Tracheophyta</taxon>
        <taxon>Spermatophyta</taxon>
        <taxon>Magnoliopsida</taxon>
        <taxon>eudicotyledons</taxon>
        <taxon>Gunneridae</taxon>
        <taxon>Pentapetalae</taxon>
        <taxon>rosids</taxon>
        <taxon>fabids</taxon>
        <taxon>Rosales</taxon>
        <taxon>Rosaceae</taxon>
        <taxon>Amygdaloideae</taxon>
        <taxon>Maleae</taxon>
        <taxon>Pyrus</taxon>
    </lineage>
</organism>
<accession>A0A5N5FTH6</accession>
<evidence type="ECO:0000313" key="1">
    <source>
        <dbReference type="EMBL" id="KAB2606399.1"/>
    </source>
</evidence>
<name>A0A5N5FTH6_9ROSA</name>
<gene>
    <name evidence="1" type="ORF">D8674_006116</name>
</gene>
<reference evidence="1 2" key="3">
    <citation type="submission" date="2019-11" db="EMBL/GenBank/DDBJ databases">
        <title>A de novo genome assembly of a pear dwarfing rootstock.</title>
        <authorList>
            <person name="Wang F."/>
            <person name="Wang J."/>
            <person name="Li S."/>
            <person name="Zhang Y."/>
            <person name="Fang M."/>
            <person name="Ma L."/>
            <person name="Zhao Y."/>
            <person name="Jiang S."/>
        </authorList>
    </citation>
    <scope>NUCLEOTIDE SEQUENCE [LARGE SCALE GENOMIC DNA]</scope>
    <source>
        <strain evidence="1">S2</strain>
        <tissue evidence="1">Leaf</tissue>
    </source>
</reference>
<reference evidence="1 2" key="1">
    <citation type="submission" date="2019-09" db="EMBL/GenBank/DDBJ databases">
        <authorList>
            <person name="Ou C."/>
        </authorList>
    </citation>
    <scope>NUCLEOTIDE SEQUENCE [LARGE SCALE GENOMIC DNA]</scope>
    <source>
        <strain evidence="1">S2</strain>
        <tissue evidence="1">Leaf</tissue>
    </source>
</reference>
<dbReference type="AlphaFoldDB" id="A0A5N5FTH6"/>
<keyword evidence="2" id="KW-1185">Reference proteome</keyword>
<dbReference type="Proteomes" id="UP000327157">
    <property type="component" value="Chromosome 11"/>
</dbReference>
<sequence length="111" mass="12096">MPHLTEKRGLSFSLDSVVGMRPVIYSVTHTVTLWPMDDKDPTLVTTPYQGKSSNRPPRCTLAETGGCAEIERERGKLTEVLTNLTPLIGGSSVHDMSTLPGILGWCSGLRK</sequence>